<protein>
    <recommendedName>
        <fullName evidence="12">EF-hand domain-containing protein</fullName>
    </recommendedName>
</protein>
<dbReference type="GO" id="GO:0005509">
    <property type="term" value="F:calcium ion binding"/>
    <property type="evidence" value="ECO:0007669"/>
    <property type="project" value="InterPro"/>
</dbReference>
<evidence type="ECO:0000256" key="6">
    <source>
        <dbReference type="SAM" id="MobiDB-lite"/>
    </source>
</evidence>
<evidence type="ECO:0000256" key="3">
    <source>
        <dbReference type="ARBA" id="ARBA00022833"/>
    </source>
</evidence>
<keyword evidence="7" id="KW-1133">Transmembrane helix</keyword>
<dbReference type="InterPro" id="IPR043145">
    <property type="entry name" value="Znf_ZZ_sf"/>
</dbReference>
<keyword evidence="5" id="KW-0175">Coiled coil</keyword>
<evidence type="ECO:0000259" key="9">
    <source>
        <dbReference type="PROSITE" id="PS50222"/>
    </source>
</evidence>
<keyword evidence="3" id="KW-0862">Zinc</keyword>
<proteinExistence type="predicted"/>
<evidence type="ECO:0008006" key="12">
    <source>
        <dbReference type="Google" id="ProtNLM"/>
    </source>
</evidence>
<feature type="compositionally biased region" description="Low complexity" evidence="6">
    <location>
        <begin position="1330"/>
        <end position="1361"/>
    </location>
</feature>
<dbReference type="InterPro" id="IPR000433">
    <property type="entry name" value="Znf_ZZ"/>
</dbReference>
<dbReference type="SUPFAM" id="SSF57850">
    <property type="entry name" value="RING/U-box"/>
    <property type="match status" value="1"/>
</dbReference>
<comment type="caution">
    <text evidence="10">The sequence shown here is derived from an EMBL/GenBank/DDBJ whole genome shotgun (WGS) entry which is preliminary data.</text>
</comment>
<evidence type="ECO:0000256" key="4">
    <source>
        <dbReference type="PROSITE-ProRule" id="PRU00228"/>
    </source>
</evidence>
<evidence type="ECO:0000256" key="5">
    <source>
        <dbReference type="SAM" id="Coils"/>
    </source>
</evidence>
<reference evidence="10" key="1">
    <citation type="submission" date="2020-11" db="EMBL/GenBank/DDBJ databases">
        <authorList>
            <consortium name="DOE Joint Genome Institute"/>
            <person name="Ahrendt S."/>
            <person name="Riley R."/>
            <person name="Andreopoulos W."/>
            <person name="Labutti K."/>
            <person name="Pangilinan J."/>
            <person name="Ruiz-Duenas F.J."/>
            <person name="Barrasa J.M."/>
            <person name="Sanchez-Garcia M."/>
            <person name="Camarero S."/>
            <person name="Miyauchi S."/>
            <person name="Serrano A."/>
            <person name="Linde D."/>
            <person name="Babiker R."/>
            <person name="Drula E."/>
            <person name="Ayuso-Fernandez I."/>
            <person name="Pacheco R."/>
            <person name="Padilla G."/>
            <person name="Ferreira P."/>
            <person name="Barriuso J."/>
            <person name="Kellner H."/>
            <person name="Castanera R."/>
            <person name="Alfaro M."/>
            <person name="Ramirez L."/>
            <person name="Pisabarro A.G."/>
            <person name="Kuo A."/>
            <person name="Tritt A."/>
            <person name="Lipzen A."/>
            <person name="He G."/>
            <person name="Yan M."/>
            <person name="Ng V."/>
            <person name="Cullen D."/>
            <person name="Martin F."/>
            <person name="Rosso M.-N."/>
            <person name="Henrissat B."/>
            <person name="Hibbett D."/>
            <person name="Martinez A.T."/>
            <person name="Grigoriev I.V."/>
        </authorList>
    </citation>
    <scope>NUCLEOTIDE SEQUENCE</scope>
    <source>
        <strain evidence="10">AH 40177</strain>
    </source>
</reference>
<dbReference type="GO" id="GO:0008270">
    <property type="term" value="F:zinc ion binding"/>
    <property type="evidence" value="ECO:0007669"/>
    <property type="project" value="UniProtKB-KW"/>
</dbReference>
<feature type="region of interest" description="Disordered" evidence="6">
    <location>
        <begin position="1176"/>
        <end position="1206"/>
    </location>
</feature>
<dbReference type="PROSITE" id="PS50222">
    <property type="entry name" value="EF_HAND_2"/>
    <property type="match status" value="1"/>
</dbReference>
<feature type="domain" description="EF-hand" evidence="9">
    <location>
        <begin position="450"/>
        <end position="479"/>
    </location>
</feature>
<feature type="transmembrane region" description="Helical" evidence="7">
    <location>
        <begin position="1403"/>
        <end position="1425"/>
    </location>
</feature>
<feature type="region of interest" description="Disordered" evidence="6">
    <location>
        <begin position="1297"/>
        <end position="1392"/>
    </location>
</feature>
<accession>A0A9P5Q4H4</accession>
<keyword evidence="2 4" id="KW-0863">Zinc-finger</keyword>
<dbReference type="Gene3D" id="3.30.60.90">
    <property type="match status" value="1"/>
</dbReference>
<dbReference type="InterPro" id="IPR002048">
    <property type="entry name" value="EF_hand_dom"/>
</dbReference>
<dbReference type="CDD" id="cd02340">
    <property type="entry name" value="ZZ_NBR1_like"/>
    <property type="match status" value="1"/>
</dbReference>
<keyword evidence="1" id="KW-0479">Metal-binding</keyword>
<gene>
    <name evidence="10" type="ORF">BDP27DRAFT_1397299</name>
</gene>
<evidence type="ECO:0000256" key="2">
    <source>
        <dbReference type="ARBA" id="ARBA00022771"/>
    </source>
</evidence>
<dbReference type="Proteomes" id="UP000772434">
    <property type="component" value="Unassembled WGS sequence"/>
</dbReference>
<keyword evidence="7" id="KW-0812">Transmembrane</keyword>
<sequence>MNSQKSNKEANVAPATEVVADRFQSAGHTEERADKITLMTSGGAIASVLPRPAVTVYSTKSNTIDMALEALGELGKSTTAGKKADSWTGPVNRILDGVEAIVKAQPFPFVEVRLETQRRENSRKTRALILQIADMLGALLQLHNVQDPELEAEPGKSVQGRIQVLMKDIYADIKACGALIDAYHKHSLTSKFFFSDSYASQFKDCGETLVNRKGDIIFALTIRTTLTVDEVRGIAKANNELLQQLITVVEHKTKQQEELEKTIVENGGRQKVLNSDELLSKISKTIQATLVMEAPEERSERTSTSSAPPSFREMYELRLSLDVILQESAIHYAQKLDAQVKAITDDILRSIHLSTMQIISYFDAGPHERVHHPDIRELWKQMNWRYSVRSRDFFKALQEFYFDKFSKDSLYGGDVTKHAQDGPSDATLEAAQSIEGDEWCLQYLASRYERQIIEAFDTDGSGFIRISEVNNVTKALTEDWTMLQALSYFAQGWSIETAIYARKIFGLLQGMRDSCDNISVHNGIGMIGWFMGSTWCNKINWLILGAGEKHTIQQVSNPLDDLVSKNMASMQERIKKSLKHFLYNIDSPTSLGLIVGPGRFEQTLLPILYIFLQYQHEFIKYAKDHVYPNTPADTKILFDLNFFNGSNSLFEIEHAIEARIEDLKATSSHRGQDPESRISTFGGGLYMYCSKREFPLGIEFEPLQQWMPLDVYQLEPEPVPFVPARGEWPLVTDVPNSTEPSSIPESIMGTTVLDTFYRLTVSTLNMRTYEWYVFWSSDSYGSGPQTLSEEEMEQLAMQRELIPTEVQDNCMNAAKSAIRQSYEHLSAYCDNCDACPIQNIRHKCMFCADFDCCSSCDSILPPAINTAGGDVHKPWHPMLLMFRPSLQLDHNLLRPFRERYDVESQGMREMSSNSVGVFGSEQDAATSEEHRFTCTHCKRSLSGTRFLYFLEPGSRDSYMCPDCYAKLLVDYDIQSLPKEYHRVLRFALPQPEDEPGELAEVDHADDSKALAGIAVLNQLQSRLETLENKFASLESKLEIHAIATSATPSSSETGSDSDDSFHFWSEPYHPSDVLNKWILSERPEVDIAITHDDDWMWAICEGEEMPDDEELVSRLRDRFTVNKVDELLQRQNEDELEQVSELLDMVSEEDSLLGNNTGNHGPYVPLNDPTNNIPLRIGPDPQQKLSVGLAPPYTGTAVESRDSDDLRWEEAQLEPDQREPEISANADLESQSHAGFVADLTNIEPESVSVGWHSGSIAGASTSTNKRSTVEKREVVLGIHGSSLLLRFPRLESARSSASNIIRNSGRSTKSLNTSNKSRSRTVYYSPSNTSEATSTTISPTSSSTSASSADTSNSSSSSSSYQYSLPPRPGWEVKPPHPPSPPHYSHPSKNTTQPIQIIEHRWWQGGLSVKYISLSFAITLVFYFRDDLIRFIL</sequence>
<name>A0A9P5Q4H4_9AGAR</name>
<evidence type="ECO:0000259" key="8">
    <source>
        <dbReference type="PROSITE" id="PS50135"/>
    </source>
</evidence>
<evidence type="ECO:0000313" key="10">
    <source>
        <dbReference type="EMBL" id="KAF9078254.1"/>
    </source>
</evidence>
<keyword evidence="7" id="KW-0472">Membrane</keyword>
<dbReference type="EMBL" id="JADNRY010000002">
    <property type="protein sequence ID" value="KAF9078254.1"/>
    <property type="molecule type" value="Genomic_DNA"/>
</dbReference>
<dbReference type="PROSITE" id="PS50135">
    <property type="entry name" value="ZF_ZZ_2"/>
    <property type="match status" value="1"/>
</dbReference>
<keyword evidence="11" id="KW-1185">Reference proteome</keyword>
<evidence type="ECO:0000313" key="11">
    <source>
        <dbReference type="Proteomes" id="UP000772434"/>
    </source>
</evidence>
<feature type="coiled-coil region" evidence="5">
    <location>
        <begin position="1016"/>
        <end position="1043"/>
    </location>
</feature>
<organism evidence="10 11">
    <name type="scientific">Rhodocollybia butyracea</name>
    <dbReference type="NCBI Taxonomy" id="206335"/>
    <lineage>
        <taxon>Eukaryota</taxon>
        <taxon>Fungi</taxon>
        <taxon>Dikarya</taxon>
        <taxon>Basidiomycota</taxon>
        <taxon>Agaricomycotina</taxon>
        <taxon>Agaricomycetes</taxon>
        <taxon>Agaricomycetidae</taxon>
        <taxon>Agaricales</taxon>
        <taxon>Marasmiineae</taxon>
        <taxon>Omphalotaceae</taxon>
        <taxon>Rhodocollybia</taxon>
    </lineage>
</organism>
<evidence type="ECO:0000256" key="7">
    <source>
        <dbReference type="SAM" id="Phobius"/>
    </source>
</evidence>
<evidence type="ECO:0000256" key="1">
    <source>
        <dbReference type="ARBA" id="ARBA00022723"/>
    </source>
</evidence>
<dbReference type="OrthoDB" id="2122982at2759"/>
<feature type="compositionally biased region" description="Polar residues" evidence="6">
    <location>
        <begin position="1297"/>
        <end position="1329"/>
    </location>
</feature>
<feature type="domain" description="ZZ-type" evidence="8">
    <location>
        <begin position="824"/>
        <end position="886"/>
    </location>
</feature>